<accession>A0A4S4AAH2</accession>
<dbReference type="RefSeq" id="WP_136386812.1">
    <property type="nucleotide sequence ID" value="NZ_SSOD01000022.1"/>
</dbReference>
<comment type="caution">
    <text evidence="1">The sequence shown here is derived from an EMBL/GenBank/DDBJ whole genome shotgun (WGS) entry which is preliminary data.</text>
</comment>
<protein>
    <submittedName>
        <fullName evidence="1">Uncharacterized protein</fullName>
    </submittedName>
</protein>
<dbReference type="EMBL" id="SSOD01000022">
    <property type="protein sequence ID" value="THF55896.1"/>
    <property type="molecule type" value="Genomic_DNA"/>
</dbReference>
<sequence>MFVRVKCLRRGGRRIPDHEADHQDNHFCGDLQTRARAFEVHPPLSSHGPLRVLYDASVVVILSGASGGMLIRGYEECRGAAVLQEWEVRPLAAAISQDGIARWEWPDIPASR</sequence>
<dbReference type="OrthoDB" id="9181652at2"/>
<organism evidence="1 2">
    <name type="scientific">Pseudothauera rhizosphaerae</name>
    <dbReference type="NCBI Taxonomy" id="2565932"/>
    <lineage>
        <taxon>Bacteria</taxon>
        <taxon>Pseudomonadati</taxon>
        <taxon>Pseudomonadota</taxon>
        <taxon>Betaproteobacteria</taxon>
        <taxon>Rhodocyclales</taxon>
        <taxon>Zoogloeaceae</taxon>
        <taxon>Pseudothauera</taxon>
    </lineage>
</organism>
<dbReference type="AlphaFoldDB" id="A0A4S4AAH2"/>
<dbReference type="Proteomes" id="UP000307956">
    <property type="component" value="Unassembled WGS sequence"/>
</dbReference>
<evidence type="ECO:0000313" key="2">
    <source>
        <dbReference type="Proteomes" id="UP000307956"/>
    </source>
</evidence>
<proteinExistence type="predicted"/>
<evidence type="ECO:0000313" key="1">
    <source>
        <dbReference type="EMBL" id="THF55896.1"/>
    </source>
</evidence>
<keyword evidence="2" id="KW-1185">Reference proteome</keyword>
<reference evidence="1 2" key="1">
    <citation type="submission" date="2019-04" db="EMBL/GenBank/DDBJ databases">
        <title>Azoarcus rhizosphaerae sp. nov. isolated from rhizosphere of Ficus religiosa.</title>
        <authorList>
            <person name="Lin S.-Y."/>
            <person name="Hameed A."/>
            <person name="Hsu Y.-H."/>
            <person name="Young C.-C."/>
        </authorList>
    </citation>
    <scope>NUCLEOTIDE SEQUENCE [LARGE SCALE GENOMIC DNA]</scope>
    <source>
        <strain evidence="1 2">CC-YHH848</strain>
    </source>
</reference>
<name>A0A4S4AAH2_9RHOO</name>
<gene>
    <name evidence="1" type="ORF">E6O51_20130</name>
</gene>